<keyword evidence="5 12" id="KW-0812">Transmembrane</keyword>
<evidence type="ECO:0000313" key="13">
    <source>
        <dbReference type="EMBL" id="SUZ86900.1"/>
    </source>
</evidence>
<keyword evidence="10" id="KW-0594">Phospholipid biosynthesis</keyword>
<keyword evidence="8" id="KW-0443">Lipid metabolism</keyword>
<comment type="subcellular location">
    <subcellularLocation>
        <location evidence="1">Cell membrane</location>
        <topology evidence="1">Multi-pass membrane protein</topology>
    </subcellularLocation>
</comment>
<evidence type="ECO:0000256" key="9">
    <source>
        <dbReference type="ARBA" id="ARBA00023136"/>
    </source>
</evidence>
<evidence type="ECO:0000256" key="5">
    <source>
        <dbReference type="ARBA" id="ARBA00022692"/>
    </source>
</evidence>
<evidence type="ECO:0000256" key="11">
    <source>
        <dbReference type="ARBA" id="ARBA00023264"/>
    </source>
</evidence>
<dbReference type="AlphaFoldDB" id="A0A381R5T5"/>
<feature type="transmembrane region" description="Helical" evidence="12">
    <location>
        <begin position="242"/>
        <end position="263"/>
    </location>
</feature>
<evidence type="ECO:0000256" key="12">
    <source>
        <dbReference type="SAM" id="Phobius"/>
    </source>
</evidence>
<feature type="transmembrane region" description="Helical" evidence="12">
    <location>
        <begin position="201"/>
        <end position="221"/>
    </location>
</feature>
<protein>
    <recommendedName>
        <fullName evidence="14">Phosphatidate cytidylyltransferase</fullName>
    </recommendedName>
</protein>
<feature type="transmembrane region" description="Helical" evidence="12">
    <location>
        <begin position="138"/>
        <end position="156"/>
    </location>
</feature>
<evidence type="ECO:0000256" key="10">
    <source>
        <dbReference type="ARBA" id="ARBA00023209"/>
    </source>
</evidence>
<evidence type="ECO:0000256" key="1">
    <source>
        <dbReference type="ARBA" id="ARBA00004651"/>
    </source>
</evidence>
<dbReference type="GO" id="GO:0005886">
    <property type="term" value="C:plasma membrane"/>
    <property type="evidence" value="ECO:0007669"/>
    <property type="project" value="UniProtKB-SubCell"/>
</dbReference>
<keyword evidence="3" id="KW-0444">Lipid biosynthesis</keyword>
<dbReference type="EMBL" id="UINC01001704">
    <property type="protein sequence ID" value="SUZ86900.1"/>
    <property type="molecule type" value="Genomic_DNA"/>
</dbReference>
<evidence type="ECO:0000256" key="7">
    <source>
        <dbReference type="ARBA" id="ARBA00022989"/>
    </source>
</evidence>
<evidence type="ECO:0000256" key="2">
    <source>
        <dbReference type="ARBA" id="ARBA00022475"/>
    </source>
</evidence>
<reference evidence="13" key="1">
    <citation type="submission" date="2018-05" db="EMBL/GenBank/DDBJ databases">
        <authorList>
            <person name="Lanie J.A."/>
            <person name="Ng W.-L."/>
            <person name="Kazmierczak K.M."/>
            <person name="Andrzejewski T.M."/>
            <person name="Davidsen T.M."/>
            <person name="Wayne K.J."/>
            <person name="Tettelin H."/>
            <person name="Glass J.I."/>
            <person name="Rusch D."/>
            <person name="Podicherti R."/>
            <person name="Tsui H.-C.T."/>
            <person name="Winkler M.E."/>
        </authorList>
    </citation>
    <scope>NUCLEOTIDE SEQUENCE</scope>
</reference>
<evidence type="ECO:0000256" key="4">
    <source>
        <dbReference type="ARBA" id="ARBA00022679"/>
    </source>
</evidence>
<sequence length="281" mass="31549">MKNLSKRVLSGLVLFSLLVLIIYAVSSIDSKIGAYAISLITLVIFWEFYQFFEKKIIGLIFLLSAIMSIILIPNANNPNIIFYLIIISCLIWALMSIRIIIFDNPKMNSIELFVLGYLLIYPAFISATFIYVNWSPSILLLIILGVSIADTSAYFVGKKLGKTQLLPNTSPGKTLEGLIGACVITPIFIALIAFFLDYQFIGFFIFGLILTPISFIGDIVFSYVKRSRHKKDSSNLIPGHGGFIDLLDGTIAVLTFFWMFALYPTGRIGEIIYENFLIYLI</sequence>
<keyword evidence="6" id="KW-0548">Nucleotidyltransferase</keyword>
<evidence type="ECO:0000256" key="3">
    <source>
        <dbReference type="ARBA" id="ARBA00022516"/>
    </source>
</evidence>
<organism evidence="13">
    <name type="scientific">marine metagenome</name>
    <dbReference type="NCBI Taxonomy" id="408172"/>
    <lineage>
        <taxon>unclassified sequences</taxon>
        <taxon>metagenomes</taxon>
        <taxon>ecological metagenomes</taxon>
    </lineage>
</organism>
<feature type="transmembrane region" description="Helical" evidence="12">
    <location>
        <begin position="32"/>
        <end position="49"/>
    </location>
</feature>
<keyword evidence="7 12" id="KW-1133">Transmembrane helix</keyword>
<dbReference type="PANTHER" id="PTHR46382">
    <property type="entry name" value="PHOSPHATIDATE CYTIDYLYLTRANSFERASE"/>
    <property type="match status" value="1"/>
</dbReference>
<feature type="transmembrane region" description="Helical" evidence="12">
    <location>
        <begin position="112"/>
        <end position="132"/>
    </location>
</feature>
<dbReference type="PANTHER" id="PTHR46382:SF1">
    <property type="entry name" value="PHOSPHATIDATE CYTIDYLYLTRANSFERASE"/>
    <property type="match status" value="1"/>
</dbReference>
<dbReference type="GO" id="GO:0004605">
    <property type="term" value="F:phosphatidate cytidylyltransferase activity"/>
    <property type="evidence" value="ECO:0007669"/>
    <property type="project" value="TreeGrafter"/>
</dbReference>
<feature type="transmembrane region" description="Helical" evidence="12">
    <location>
        <begin position="7"/>
        <end position="26"/>
    </location>
</feature>
<evidence type="ECO:0000256" key="6">
    <source>
        <dbReference type="ARBA" id="ARBA00022695"/>
    </source>
</evidence>
<evidence type="ECO:0000256" key="8">
    <source>
        <dbReference type="ARBA" id="ARBA00023098"/>
    </source>
</evidence>
<accession>A0A381R5T5</accession>
<keyword evidence="2" id="KW-1003">Cell membrane</keyword>
<proteinExistence type="predicted"/>
<evidence type="ECO:0008006" key="14">
    <source>
        <dbReference type="Google" id="ProtNLM"/>
    </source>
</evidence>
<keyword evidence="11" id="KW-1208">Phospholipid metabolism</keyword>
<feature type="transmembrane region" description="Helical" evidence="12">
    <location>
        <begin position="80"/>
        <end position="100"/>
    </location>
</feature>
<keyword evidence="4" id="KW-0808">Transferase</keyword>
<name>A0A381R5T5_9ZZZZ</name>
<keyword evidence="9 12" id="KW-0472">Membrane</keyword>
<gene>
    <name evidence="13" type="ORF">METZ01_LOCUS39754</name>
</gene>
<dbReference type="Pfam" id="PF01148">
    <property type="entry name" value="CTP_transf_1"/>
    <property type="match status" value="1"/>
</dbReference>
<dbReference type="GO" id="GO:0016024">
    <property type="term" value="P:CDP-diacylglycerol biosynthetic process"/>
    <property type="evidence" value="ECO:0007669"/>
    <property type="project" value="TreeGrafter"/>
</dbReference>
<feature type="transmembrane region" description="Helical" evidence="12">
    <location>
        <begin position="177"/>
        <end position="195"/>
    </location>
</feature>
<feature type="transmembrane region" description="Helical" evidence="12">
    <location>
        <begin position="56"/>
        <end position="74"/>
    </location>
</feature>